<dbReference type="Proteomes" id="UP000823775">
    <property type="component" value="Unassembled WGS sequence"/>
</dbReference>
<dbReference type="SUPFAM" id="SSF48371">
    <property type="entry name" value="ARM repeat"/>
    <property type="match status" value="1"/>
</dbReference>
<accession>A0ABS8STA2</accession>
<sequence>MQFKDIVVKVANVELYYKAVHFYLQEHLVINDLLNVLALRAGHLRLVKPYMIAVQSNNVSAVKELMRYMLKKIMKDCVNQWLHDNFDQIGLAQKMKNHGFLR</sequence>
<dbReference type="PANTHER" id="PTHR10292:SF34">
    <property type="entry name" value="CLATHRIN HEAVY CHAIN 1-RELATED"/>
    <property type="match status" value="1"/>
</dbReference>
<proteinExistence type="predicted"/>
<protein>
    <submittedName>
        <fullName evidence="1">Clathrin heavy chain</fullName>
    </submittedName>
</protein>
<dbReference type="EMBL" id="JACEIK010000775">
    <property type="protein sequence ID" value="MCD7462058.1"/>
    <property type="molecule type" value="Genomic_DNA"/>
</dbReference>
<organism evidence="1 2">
    <name type="scientific">Datura stramonium</name>
    <name type="common">Jimsonweed</name>
    <name type="synonym">Common thornapple</name>
    <dbReference type="NCBI Taxonomy" id="4076"/>
    <lineage>
        <taxon>Eukaryota</taxon>
        <taxon>Viridiplantae</taxon>
        <taxon>Streptophyta</taxon>
        <taxon>Embryophyta</taxon>
        <taxon>Tracheophyta</taxon>
        <taxon>Spermatophyta</taxon>
        <taxon>Magnoliopsida</taxon>
        <taxon>eudicotyledons</taxon>
        <taxon>Gunneridae</taxon>
        <taxon>Pentapetalae</taxon>
        <taxon>asterids</taxon>
        <taxon>lamiids</taxon>
        <taxon>Solanales</taxon>
        <taxon>Solanaceae</taxon>
        <taxon>Solanoideae</taxon>
        <taxon>Datureae</taxon>
        <taxon>Datura</taxon>
    </lineage>
</organism>
<gene>
    <name evidence="1" type="primary">CHC1_10</name>
    <name evidence="1" type="ORF">HAX54_047677</name>
</gene>
<comment type="caution">
    <text evidence="1">The sequence shown here is derived from an EMBL/GenBank/DDBJ whole genome shotgun (WGS) entry which is preliminary data.</text>
</comment>
<keyword evidence="2" id="KW-1185">Reference proteome</keyword>
<dbReference type="InterPro" id="IPR011990">
    <property type="entry name" value="TPR-like_helical_dom_sf"/>
</dbReference>
<dbReference type="Gene3D" id="1.25.40.10">
    <property type="entry name" value="Tetratricopeptide repeat domain"/>
    <property type="match status" value="1"/>
</dbReference>
<dbReference type="PANTHER" id="PTHR10292">
    <property type="entry name" value="CLATHRIN HEAVY CHAIN RELATED"/>
    <property type="match status" value="1"/>
</dbReference>
<name>A0ABS8STA2_DATST</name>
<dbReference type="InterPro" id="IPR016024">
    <property type="entry name" value="ARM-type_fold"/>
</dbReference>
<evidence type="ECO:0000313" key="2">
    <source>
        <dbReference type="Proteomes" id="UP000823775"/>
    </source>
</evidence>
<reference evidence="1 2" key="1">
    <citation type="journal article" date="2021" name="BMC Genomics">
        <title>Datura genome reveals duplications of psychoactive alkaloid biosynthetic genes and high mutation rate following tissue culture.</title>
        <authorList>
            <person name="Rajewski A."/>
            <person name="Carter-House D."/>
            <person name="Stajich J."/>
            <person name="Litt A."/>
        </authorList>
    </citation>
    <scope>NUCLEOTIDE SEQUENCE [LARGE SCALE GENOMIC DNA]</scope>
    <source>
        <strain evidence="1">AR-01</strain>
    </source>
</reference>
<evidence type="ECO:0000313" key="1">
    <source>
        <dbReference type="EMBL" id="MCD7462058.1"/>
    </source>
</evidence>